<feature type="transmembrane region" description="Helical" evidence="1">
    <location>
        <begin position="47"/>
        <end position="77"/>
    </location>
</feature>
<gene>
    <name evidence="2" type="ORF">H6A13_02940</name>
</gene>
<keyword evidence="1" id="KW-0812">Transmembrane</keyword>
<feature type="transmembrane region" description="Helical" evidence="1">
    <location>
        <begin position="254"/>
        <end position="272"/>
    </location>
</feature>
<organism evidence="2 3">
    <name type="scientific">Mordavella massiliensis</name>
    <dbReference type="NCBI Taxonomy" id="1871024"/>
    <lineage>
        <taxon>Bacteria</taxon>
        <taxon>Bacillati</taxon>
        <taxon>Bacillota</taxon>
        <taxon>Clostridia</taxon>
        <taxon>Eubacteriales</taxon>
        <taxon>Clostridiaceae</taxon>
        <taxon>Mordavella</taxon>
    </lineage>
</organism>
<keyword evidence="1" id="KW-1133">Transmembrane helix</keyword>
<keyword evidence="1" id="KW-0472">Membrane</keyword>
<keyword evidence="3" id="KW-1185">Reference proteome</keyword>
<sequence length="284" mass="31044">MLGKLIKYDLKSMNRFLIILHAFLLLIAVLLRVFVTSRIQLQTDEGSLLFAFAILAYVLAITGIAFGTAIVIAVRFYKNLFSDEGYLTWTLPVTPGTHLLAKTISGSIWSFIDNVLVFAALYIGIATPDFLRLFESQKEDLMTELGFVGKYADITAGQLLAIFLLMGLLSCICNVVIYYASIVLGQLFPSHRVVGAVACYFAITTLGSVASFLFTGIAQLSSGNLNFRFIVNFGAEGAAGTGMSLTFVEYISQVLVISLGASLLFSAVLYIISYQLMKKKIDLN</sequence>
<comment type="caution">
    <text evidence="2">The sequence shown here is derived from an EMBL/GenBank/DDBJ whole genome shotgun (WGS) entry which is preliminary data.</text>
</comment>
<feature type="transmembrane region" description="Helical" evidence="1">
    <location>
        <begin position="159"/>
        <end position="181"/>
    </location>
</feature>
<name>A0A938X1U6_9CLOT</name>
<evidence type="ECO:0000313" key="3">
    <source>
        <dbReference type="Proteomes" id="UP000713880"/>
    </source>
</evidence>
<reference evidence="2" key="2">
    <citation type="journal article" date="2021" name="Sci. Rep.">
        <title>The distribution of antibiotic resistance genes in chicken gut microbiota commensals.</title>
        <authorList>
            <person name="Juricova H."/>
            <person name="Matiasovicova J."/>
            <person name="Kubasova T."/>
            <person name="Cejkova D."/>
            <person name="Rychlik I."/>
        </authorList>
    </citation>
    <scope>NUCLEOTIDE SEQUENCE</scope>
    <source>
        <strain evidence="2">An420c</strain>
    </source>
</reference>
<reference evidence="2" key="1">
    <citation type="submission" date="2020-08" db="EMBL/GenBank/DDBJ databases">
        <authorList>
            <person name="Cejkova D."/>
            <person name="Kubasova T."/>
            <person name="Jahodarova E."/>
            <person name="Rychlik I."/>
        </authorList>
    </citation>
    <scope>NUCLEOTIDE SEQUENCE</scope>
    <source>
        <strain evidence="2">An420c</strain>
    </source>
</reference>
<evidence type="ECO:0000313" key="2">
    <source>
        <dbReference type="EMBL" id="MBM6826064.1"/>
    </source>
</evidence>
<dbReference type="AlphaFoldDB" id="A0A938X1U6"/>
<dbReference type="Proteomes" id="UP000713880">
    <property type="component" value="Unassembled WGS sequence"/>
</dbReference>
<feature type="transmembrane region" description="Helical" evidence="1">
    <location>
        <begin position="108"/>
        <end position="131"/>
    </location>
</feature>
<feature type="transmembrane region" description="Helical" evidence="1">
    <location>
        <begin position="193"/>
        <end position="217"/>
    </location>
</feature>
<accession>A0A938X1U6</accession>
<feature type="transmembrane region" description="Helical" evidence="1">
    <location>
        <begin position="16"/>
        <end position="35"/>
    </location>
</feature>
<protein>
    <submittedName>
        <fullName evidence="2">Uncharacterized protein</fullName>
    </submittedName>
</protein>
<dbReference type="EMBL" id="JACJLV010000006">
    <property type="protein sequence ID" value="MBM6826064.1"/>
    <property type="molecule type" value="Genomic_DNA"/>
</dbReference>
<evidence type="ECO:0000256" key="1">
    <source>
        <dbReference type="SAM" id="Phobius"/>
    </source>
</evidence>
<proteinExistence type="predicted"/>
<dbReference type="RefSeq" id="WP_204908130.1">
    <property type="nucleotide sequence ID" value="NZ_JACJLV010000006.1"/>
</dbReference>